<protein>
    <recommendedName>
        <fullName evidence="5">Small auxin up regulated protein</fullName>
    </recommendedName>
</protein>
<evidence type="ECO:0000313" key="3">
    <source>
        <dbReference type="EMBL" id="KAF8390691.1"/>
    </source>
</evidence>
<dbReference type="EMBL" id="JABCRI010000018">
    <property type="protein sequence ID" value="KAF8390691.1"/>
    <property type="molecule type" value="Genomic_DNA"/>
</dbReference>
<comment type="similarity">
    <text evidence="1">Belongs to the ARG7 family.</text>
</comment>
<dbReference type="GO" id="GO:0009733">
    <property type="term" value="P:response to auxin"/>
    <property type="evidence" value="ECO:0007669"/>
    <property type="project" value="InterPro"/>
</dbReference>
<accession>A0A835D5F1</accession>
<organism evidence="3 4">
    <name type="scientific">Tetracentron sinense</name>
    <name type="common">Spur-leaf</name>
    <dbReference type="NCBI Taxonomy" id="13715"/>
    <lineage>
        <taxon>Eukaryota</taxon>
        <taxon>Viridiplantae</taxon>
        <taxon>Streptophyta</taxon>
        <taxon>Embryophyta</taxon>
        <taxon>Tracheophyta</taxon>
        <taxon>Spermatophyta</taxon>
        <taxon>Magnoliopsida</taxon>
        <taxon>Trochodendrales</taxon>
        <taxon>Trochodendraceae</taxon>
        <taxon>Tetracentron</taxon>
    </lineage>
</organism>
<evidence type="ECO:0000256" key="2">
    <source>
        <dbReference type="SAM" id="MobiDB-lite"/>
    </source>
</evidence>
<dbReference type="PANTHER" id="PTHR31374">
    <property type="entry name" value="AUXIN-INDUCED PROTEIN-LIKE-RELATED"/>
    <property type="match status" value="1"/>
</dbReference>
<dbReference type="Proteomes" id="UP000655225">
    <property type="component" value="Unassembled WGS sequence"/>
</dbReference>
<evidence type="ECO:0000256" key="1">
    <source>
        <dbReference type="ARBA" id="ARBA00006974"/>
    </source>
</evidence>
<dbReference type="Pfam" id="PF02519">
    <property type="entry name" value="Auxin_inducible"/>
    <property type="match status" value="1"/>
</dbReference>
<sequence length="346" mass="38545">MAKTIILSRFSSIDRSERLELSPGTEQARYTRIRLQKKTQDGDALIRGRGRAHSGLIRGRDHAHSGMGTCSFEDGDVLIRGQGVMSLNIINRTGDGAINLIGSEDHHIRLNLEVDMQPVGGPSVRQGNGTMHHPLLPSSLEVAWMMINGISCTYVACEYKPLILMLQLASYRASAESSQKLASSCRSRMDAVKGKGKKGLIIKTWERCRSIGGGRKRSPVNPFTPMSKSRSWPRNSDSPEENKLIVRGQVAPEGCFSVYVGPQKQRFVLKTKYANHPLFKMLLEEAELEYGYNSEGPLALPCNVDLFYKVLSEMDSDKIRQGCNFAKGYGSYRLLSPSRMVVMNRF</sequence>
<dbReference type="InterPro" id="IPR003676">
    <property type="entry name" value="SAUR_fam"/>
</dbReference>
<feature type="compositionally biased region" description="Polar residues" evidence="2">
    <location>
        <begin position="224"/>
        <end position="236"/>
    </location>
</feature>
<evidence type="ECO:0000313" key="4">
    <source>
        <dbReference type="Proteomes" id="UP000655225"/>
    </source>
</evidence>
<evidence type="ECO:0008006" key="5">
    <source>
        <dbReference type="Google" id="ProtNLM"/>
    </source>
</evidence>
<comment type="caution">
    <text evidence="3">The sequence shown here is derived from an EMBL/GenBank/DDBJ whole genome shotgun (WGS) entry which is preliminary data.</text>
</comment>
<reference evidence="3 4" key="1">
    <citation type="submission" date="2020-04" db="EMBL/GenBank/DDBJ databases">
        <title>Plant Genome Project.</title>
        <authorList>
            <person name="Zhang R.-G."/>
        </authorList>
    </citation>
    <scope>NUCLEOTIDE SEQUENCE [LARGE SCALE GENOMIC DNA]</scope>
    <source>
        <strain evidence="3">YNK0</strain>
        <tissue evidence="3">Leaf</tissue>
    </source>
</reference>
<name>A0A835D5F1_TETSI</name>
<gene>
    <name evidence="3" type="ORF">HHK36_025218</name>
</gene>
<dbReference type="AlphaFoldDB" id="A0A835D5F1"/>
<dbReference type="OrthoDB" id="660486at2759"/>
<keyword evidence="4" id="KW-1185">Reference proteome</keyword>
<proteinExistence type="inferred from homology"/>
<feature type="region of interest" description="Disordered" evidence="2">
    <location>
        <begin position="215"/>
        <end position="240"/>
    </location>
</feature>
<dbReference type="PANTHER" id="PTHR31374:SF118">
    <property type="entry name" value="OS01G0924966 PROTEIN"/>
    <property type="match status" value="1"/>
</dbReference>